<keyword evidence="4" id="KW-1185">Reference proteome</keyword>
<reference evidence="3 4" key="2">
    <citation type="journal article" date="2011" name="Stand. Genomic Sci.">
        <title>Complete genome sequence of Paludibacter propionicigenes type strain (WB4).</title>
        <authorList>
            <person name="Gronow S."/>
            <person name="Munk C."/>
            <person name="Lapidus A."/>
            <person name="Nolan M."/>
            <person name="Lucas S."/>
            <person name="Hammon N."/>
            <person name="Deshpande S."/>
            <person name="Cheng J.F."/>
            <person name="Tapia R."/>
            <person name="Han C."/>
            <person name="Goodwin L."/>
            <person name="Pitluck S."/>
            <person name="Liolios K."/>
            <person name="Ivanova N."/>
            <person name="Mavromatis K."/>
            <person name="Mikhailova N."/>
            <person name="Pati A."/>
            <person name="Chen A."/>
            <person name="Palaniappan K."/>
            <person name="Land M."/>
            <person name="Hauser L."/>
            <person name="Chang Y.J."/>
            <person name="Jeffries C.D."/>
            <person name="Brambilla E."/>
            <person name="Rohde M."/>
            <person name="Goker M."/>
            <person name="Detter J.C."/>
            <person name="Woyke T."/>
            <person name="Bristow J."/>
            <person name="Eisen J.A."/>
            <person name="Markowitz V."/>
            <person name="Hugenholtz P."/>
            <person name="Kyrpides N.C."/>
            <person name="Klenk H.P."/>
        </authorList>
    </citation>
    <scope>NUCLEOTIDE SEQUENCE [LARGE SCALE GENOMIC DNA]</scope>
    <source>
        <strain evidence="4">DSM 17365 / JCM 13257 / WB4</strain>
    </source>
</reference>
<dbReference type="Gene3D" id="2.120.10.80">
    <property type="entry name" value="Kelch-type beta propeller"/>
    <property type="match status" value="2"/>
</dbReference>
<dbReference type="InterPro" id="IPR015915">
    <property type="entry name" value="Kelch-typ_b-propeller"/>
</dbReference>
<dbReference type="InterPro" id="IPR011043">
    <property type="entry name" value="Gal_Oxase/kelch_b-propeller"/>
</dbReference>
<dbReference type="Pfam" id="PF01833">
    <property type="entry name" value="TIG"/>
    <property type="match status" value="1"/>
</dbReference>
<feature type="transmembrane region" description="Helical" evidence="1">
    <location>
        <begin position="25"/>
        <end position="45"/>
    </location>
</feature>
<dbReference type="KEGG" id="ppn:Palpr_2374"/>
<dbReference type="RefSeq" id="WP_013445876.1">
    <property type="nucleotide sequence ID" value="NC_014734.1"/>
</dbReference>
<evidence type="ECO:0000256" key="1">
    <source>
        <dbReference type="SAM" id="Phobius"/>
    </source>
</evidence>
<reference key="1">
    <citation type="submission" date="2010-11" db="EMBL/GenBank/DDBJ databases">
        <title>The complete genome of Paludibacter propionicigenes DSM 17365.</title>
        <authorList>
            <consortium name="US DOE Joint Genome Institute (JGI-PGF)"/>
            <person name="Lucas S."/>
            <person name="Copeland A."/>
            <person name="Lapidus A."/>
            <person name="Bruce D."/>
            <person name="Goodwin L."/>
            <person name="Pitluck S."/>
            <person name="Kyrpides N."/>
            <person name="Mavromatis K."/>
            <person name="Ivanova N."/>
            <person name="Munk A.C."/>
            <person name="Brettin T."/>
            <person name="Detter J.C."/>
            <person name="Han C."/>
            <person name="Tapia R."/>
            <person name="Land M."/>
            <person name="Hauser L."/>
            <person name="Markowitz V."/>
            <person name="Cheng J.-F."/>
            <person name="Hugenholtz P."/>
            <person name="Woyke T."/>
            <person name="Wu D."/>
            <person name="Gronow S."/>
            <person name="Wellnitz S."/>
            <person name="Brambilla E."/>
            <person name="Klenk H.-P."/>
            <person name="Eisen J.A."/>
        </authorList>
    </citation>
    <scope>NUCLEOTIDE SEQUENCE</scope>
    <source>
        <strain>WB4</strain>
    </source>
</reference>
<organism evidence="3 4">
    <name type="scientific">Paludibacter propionicigenes (strain DSM 17365 / JCM 13257 / WB4)</name>
    <dbReference type="NCBI Taxonomy" id="694427"/>
    <lineage>
        <taxon>Bacteria</taxon>
        <taxon>Pseudomonadati</taxon>
        <taxon>Bacteroidota</taxon>
        <taxon>Bacteroidia</taxon>
        <taxon>Bacteroidales</taxon>
        <taxon>Paludibacteraceae</taxon>
        <taxon>Paludibacter</taxon>
    </lineage>
</organism>
<dbReference type="SUPFAM" id="SSF50965">
    <property type="entry name" value="Galactose oxidase, central domain"/>
    <property type="match status" value="1"/>
</dbReference>
<name>E4T713_PALPW</name>
<dbReference type="InterPro" id="IPR002909">
    <property type="entry name" value="IPT_dom"/>
</dbReference>
<dbReference type="AlphaFoldDB" id="E4T713"/>
<feature type="domain" description="IPT/TIG" evidence="2">
    <location>
        <begin position="168"/>
        <end position="227"/>
    </location>
</feature>
<proteinExistence type="predicted"/>
<keyword evidence="1" id="KW-1133">Transmembrane helix</keyword>
<dbReference type="EMBL" id="CP002345">
    <property type="protein sequence ID" value="ADQ80507.1"/>
    <property type="molecule type" value="Genomic_DNA"/>
</dbReference>
<dbReference type="SUPFAM" id="SSF117281">
    <property type="entry name" value="Kelch motif"/>
    <property type="match status" value="1"/>
</dbReference>
<dbReference type="STRING" id="694427.Palpr_2374"/>
<gene>
    <name evidence="3" type="ordered locus">Palpr_2374</name>
</gene>
<accession>E4T713</accession>
<dbReference type="Proteomes" id="UP000008718">
    <property type="component" value="Chromosome"/>
</dbReference>
<evidence type="ECO:0000313" key="3">
    <source>
        <dbReference type="EMBL" id="ADQ80507.1"/>
    </source>
</evidence>
<keyword evidence="1" id="KW-0472">Membrane</keyword>
<dbReference type="HOGENOM" id="CLU_492459_0_0_10"/>
<protein>
    <recommendedName>
        <fullName evidence="2">IPT/TIG domain-containing protein</fullName>
    </recommendedName>
</protein>
<sequence>MQFNLKINCNIETVRNKENKMNKIFCIKSCLKPLCILTIVIVTILQSCNQNNDLVVKTENLTQFELTQPEILDVTKKGLSLQFDFRSCVDLAVDEYGLIWYDKEDSILVNNCVKSVMGKPTNREKIYFEINSCLPINKIIYIRAYIKVQGKVKYSQFVSVESQGCIAPVITKLLPEKILASKQIKIEGTNLIRTKNPSYLKISVNDYQINPDSVTEDGIYFTLPSKYFESNHFSYEMTLKIIMFGSEYPIEQKWTLTNPWRNISLSGNFPYNFSFYKGCATGYNNKGFVLFGNQNSKIYTYDADNNSWSNSDMPLSVDENSFCFNANNKIYVMTQGVMYSRDVNGSTWEQVTIYPSKYSNNKPFFHFVDNWLYIGFFQNYNSYGVREFRRYNIKENVWEKLASIPDAGGNVYSYFTFDFANKINFGTRRVNEPWEYSSNHRIWCYSISKNIWSWDFEAEYSDYPNLYDELELTSFNDGINVFIGFGENSDWPSYCADYAWNLNKKNGTWNMIPRCPSHIKLIAWFSVGRKIYLLGTDQDHIQKYFYELDTTKI</sequence>
<keyword evidence="1" id="KW-0812">Transmembrane</keyword>
<evidence type="ECO:0000259" key="2">
    <source>
        <dbReference type="Pfam" id="PF01833"/>
    </source>
</evidence>
<evidence type="ECO:0000313" key="4">
    <source>
        <dbReference type="Proteomes" id="UP000008718"/>
    </source>
</evidence>